<evidence type="ECO:0000259" key="1">
    <source>
        <dbReference type="Pfam" id="PF14336"/>
    </source>
</evidence>
<proteinExistence type="predicted"/>
<gene>
    <name evidence="2" type="ORF">AXX12_06690</name>
</gene>
<dbReference type="STRING" id="1794912.AXX12_06690"/>
<dbReference type="RefSeq" id="WP_066241014.1">
    <property type="nucleotide sequence ID" value="NZ_LSGP01000017.1"/>
</dbReference>
<protein>
    <recommendedName>
        <fullName evidence="1">D-glutamate cyclase-like C-terminal domain-containing protein</fullName>
    </recommendedName>
</protein>
<comment type="caution">
    <text evidence="2">The sequence shown here is derived from an EMBL/GenBank/DDBJ whole genome shotgun (WGS) entry which is preliminary data.</text>
</comment>
<sequence length="340" mass="35931">MNEAKLTEVAEALDRLSNADISGRGVIHTLYKAARDKVDKPVLLAAVDLLRHTVQPGDPVVIATGWIDQPLVAPQCGESDGPAGAVVLARALRLALKAVPLIVTTDCLIPGMQRVAQAAGFHCLEPEVLHHSVERNKLLTLSVLPFPREREQARSEAVKLIRRFKPAACIAIECGGMNDAGLIHNMGGQEISEPQSKLDYLFMAARREGIATLAIGDGGNEIGMANIADAIRENLLSAKPGESVCLPNVIPSTPVDLLLTAAISNWGAYALAAVLAASTGILDALHKPEAEKRILSASADAGFHDPIYGAVASSVDGCSLETHLAMVCLMEEAVLCRQAI</sequence>
<dbReference type="EMBL" id="LSGP01000017">
    <property type="protein sequence ID" value="KYZ76125.1"/>
    <property type="molecule type" value="Genomic_DNA"/>
</dbReference>
<dbReference type="AlphaFoldDB" id="A0A154BQJ2"/>
<name>A0A154BQJ2_ANASB</name>
<dbReference type="Gene3D" id="3.90.1640.20">
    <property type="entry name" value="TON_0340"/>
    <property type="match status" value="1"/>
</dbReference>
<dbReference type="PANTHER" id="PTHR32022">
    <property type="entry name" value="D-GLUTAMATE CYCLASE, MITOCHONDRIAL"/>
    <property type="match status" value="1"/>
</dbReference>
<reference evidence="2 3" key="1">
    <citation type="submission" date="2016-02" db="EMBL/GenBank/DDBJ databases">
        <title>Anaerosporomusa subterraneum gen. nov., sp. nov., a spore-forming obligate anaerobe isolated from saprolite.</title>
        <authorList>
            <person name="Choi J.K."/>
            <person name="Shah M."/>
            <person name="Yee N."/>
        </authorList>
    </citation>
    <scope>NUCLEOTIDE SEQUENCE [LARGE SCALE GENOMIC DNA]</scope>
    <source>
        <strain evidence="2 3">RU4</strain>
    </source>
</reference>
<accession>A0A154BQJ2</accession>
<dbReference type="PANTHER" id="PTHR32022:SF10">
    <property type="entry name" value="D-GLUTAMATE CYCLASE, MITOCHONDRIAL"/>
    <property type="match status" value="1"/>
</dbReference>
<evidence type="ECO:0000313" key="3">
    <source>
        <dbReference type="Proteomes" id="UP000076268"/>
    </source>
</evidence>
<dbReference type="Proteomes" id="UP000076268">
    <property type="component" value="Unassembled WGS sequence"/>
</dbReference>
<keyword evidence="3" id="KW-1185">Reference proteome</keyword>
<evidence type="ECO:0000313" key="2">
    <source>
        <dbReference type="EMBL" id="KYZ76125.1"/>
    </source>
</evidence>
<feature type="domain" description="D-glutamate cyclase-like C-terminal" evidence="1">
    <location>
        <begin position="14"/>
        <end position="327"/>
    </location>
</feature>
<dbReference type="InterPro" id="IPR025504">
    <property type="entry name" value="GLUCM_C"/>
</dbReference>
<organism evidence="2 3">
    <name type="scientific">Anaerosporomusa subterranea</name>
    <dbReference type="NCBI Taxonomy" id="1794912"/>
    <lineage>
        <taxon>Bacteria</taxon>
        <taxon>Bacillati</taxon>
        <taxon>Bacillota</taxon>
        <taxon>Negativicutes</taxon>
        <taxon>Acetonemataceae</taxon>
        <taxon>Anaerosporomusa</taxon>
    </lineage>
</organism>
<dbReference type="Pfam" id="PF14336">
    <property type="entry name" value="GLUCM-like_C"/>
    <property type="match status" value="1"/>
</dbReference>